<feature type="signal peptide" evidence="4">
    <location>
        <begin position="1"/>
        <end position="21"/>
    </location>
</feature>
<dbReference type="PANTHER" id="PTHR24104:SF25">
    <property type="entry name" value="PROTEIN LIN-41"/>
    <property type="match status" value="1"/>
</dbReference>
<dbReference type="Gene3D" id="2.130.10.130">
    <property type="entry name" value="Integrin alpha, N-terminal"/>
    <property type="match status" value="2"/>
</dbReference>
<dbReference type="InterPro" id="IPR013783">
    <property type="entry name" value="Ig-like_fold"/>
</dbReference>
<dbReference type="Gene3D" id="2.40.10.500">
    <property type="match status" value="3"/>
</dbReference>
<dbReference type="InterPro" id="IPR026444">
    <property type="entry name" value="Secre_tail"/>
</dbReference>
<feature type="repeat" description="NHL" evidence="3">
    <location>
        <begin position="615"/>
        <end position="651"/>
    </location>
</feature>
<dbReference type="SUPFAM" id="SSF103647">
    <property type="entry name" value="TSP type-3 repeat"/>
    <property type="match status" value="2"/>
</dbReference>
<proteinExistence type="predicted"/>
<dbReference type="InterPro" id="IPR013517">
    <property type="entry name" value="FG-GAP"/>
</dbReference>
<dbReference type="EMBL" id="REFH01000007">
    <property type="protein sequence ID" value="RMA77714.1"/>
    <property type="molecule type" value="Genomic_DNA"/>
</dbReference>
<dbReference type="PROSITE" id="PS51125">
    <property type="entry name" value="NHL"/>
    <property type="match status" value="6"/>
</dbReference>
<reference evidence="6 7" key="1">
    <citation type="submission" date="2018-10" db="EMBL/GenBank/DDBJ databases">
        <title>Genomic Encyclopedia of Archaeal and Bacterial Type Strains, Phase II (KMG-II): from individual species to whole genera.</title>
        <authorList>
            <person name="Goeker M."/>
        </authorList>
    </citation>
    <scope>NUCLEOTIDE SEQUENCE [LARGE SCALE GENOMIC DNA]</scope>
    <source>
        <strain evidence="6 7">DSM 19727</strain>
    </source>
</reference>
<dbReference type="Proteomes" id="UP000280368">
    <property type="component" value="Unassembled WGS sequence"/>
</dbReference>
<keyword evidence="2" id="KW-0677">Repeat</keyword>
<dbReference type="InterPro" id="IPR050952">
    <property type="entry name" value="TRIM-NHL_E3_ligases"/>
</dbReference>
<dbReference type="PANTHER" id="PTHR24104">
    <property type="entry name" value="E3 UBIQUITIN-PROTEIN LIGASE NHLRC1-RELATED"/>
    <property type="match status" value="1"/>
</dbReference>
<dbReference type="InterPro" id="IPR038081">
    <property type="entry name" value="CalX-like_sf"/>
</dbReference>
<dbReference type="Gene3D" id="2.60.40.10">
    <property type="entry name" value="Immunoglobulins"/>
    <property type="match status" value="1"/>
</dbReference>
<dbReference type="SUPFAM" id="SSF141072">
    <property type="entry name" value="CalX-like"/>
    <property type="match status" value="2"/>
</dbReference>
<dbReference type="SUPFAM" id="SSF69318">
    <property type="entry name" value="Integrin alpha N-terminal domain"/>
    <property type="match status" value="3"/>
</dbReference>
<dbReference type="CDD" id="cd00063">
    <property type="entry name" value="FN3"/>
    <property type="match status" value="1"/>
</dbReference>
<evidence type="ECO:0000256" key="4">
    <source>
        <dbReference type="SAM" id="SignalP"/>
    </source>
</evidence>
<evidence type="ECO:0000256" key="2">
    <source>
        <dbReference type="ARBA" id="ARBA00022737"/>
    </source>
</evidence>
<dbReference type="GO" id="GO:0005509">
    <property type="term" value="F:calcium ion binding"/>
    <property type="evidence" value="ECO:0007669"/>
    <property type="project" value="InterPro"/>
</dbReference>
<dbReference type="InterPro" id="IPR003961">
    <property type="entry name" value="FN3_dom"/>
</dbReference>
<keyword evidence="1 4" id="KW-0732">Signal</keyword>
<dbReference type="InterPro" id="IPR028994">
    <property type="entry name" value="Integrin_alpha_N"/>
</dbReference>
<feature type="repeat" description="NHL" evidence="3">
    <location>
        <begin position="757"/>
        <end position="793"/>
    </location>
</feature>
<dbReference type="Pfam" id="PF01436">
    <property type="entry name" value="NHL"/>
    <property type="match status" value="2"/>
</dbReference>
<dbReference type="SUPFAM" id="SSF101898">
    <property type="entry name" value="NHL repeat"/>
    <property type="match status" value="2"/>
</dbReference>
<dbReference type="Gene3D" id="2.60.40.2030">
    <property type="match status" value="1"/>
</dbReference>
<accession>A0A3M0A024</accession>
<protein>
    <submittedName>
        <fullName evidence="6">Putative secreted protein (Por secretion system target)</fullName>
    </submittedName>
</protein>
<organism evidence="6 7">
    <name type="scientific">Flavobacterium weaverense</name>
    <dbReference type="NCBI Taxonomy" id="271156"/>
    <lineage>
        <taxon>Bacteria</taxon>
        <taxon>Pseudomonadati</taxon>
        <taxon>Bacteroidota</taxon>
        <taxon>Flavobacteriia</taxon>
        <taxon>Flavobacteriales</taxon>
        <taxon>Flavobacteriaceae</taxon>
        <taxon>Flavobacterium</taxon>
    </lineage>
</organism>
<name>A0A3M0A024_9FLAO</name>
<dbReference type="NCBIfam" id="TIGR04183">
    <property type="entry name" value="Por_Secre_tail"/>
    <property type="match status" value="1"/>
</dbReference>
<dbReference type="RefSeq" id="WP_121923862.1">
    <property type="nucleotide sequence ID" value="NZ_REFH01000007.1"/>
</dbReference>
<feature type="repeat" description="NHL" evidence="3">
    <location>
        <begin position="238"/>
        <end position="277"/>
    </location>
</feature>
<gene>
    <name evidence="6" type="ORF">BC961_0057</name>
</gene>
<comment type="caution">
    <text evidence="6">The sequence shown here is derived from an EMBL/GenBank/DDBJ whole genome shotgun (WGS) entry which is preliminary data.</text>
</comment>
<evidence type="ECO:0000313" key="7">
    <source>
        <dbReference type="Proteomes" id="UP000280368"/>
    </source>
</evidence>
<feature type="domain" description="Secretion system C-terminal sorting" evidence="5">
    <location>
        <begin position="2269"/>
        <end position="2339"/>
    </location>
</feature>
<evidence type="ECO:0000256" key="3">
    <source>
        <dbReference type="PROSITE-ProRule" id="PRU00504"/>
    </source>
</evidence>
<dbReference type="GO" id="GO:0008270">
    <property type="term" value="F:zinc ion binding"/>
    <property type="evidence" value="ECO:0007669"/>
    <property type="project" value="UniProtKB-KW"/>
</dbReference>
<evidence type="ECO:0000256" key="1">
    <source>
        <dbReference type="ARBA" id="ARBA00022729"/>
    </source>
</evidence>
<keyword evidence="7" id="KW-1185">Reference proteome</keyword>
<feature type="chain" id="PRO_5018239878" evidence="4">
    <location>
        <begin position="22"/>
        <end position="2343"/>
    </location>
</feature>
<dbReference type="Pfam" id="PF18962">
    <property type="entry name" value="Por_Secre_tail"/>
    <property type="match status" value="1"/>
</dbReference>
<dbReference type="OrthoDB" id="791543at2"/>
<sequence>MKRTLLLVITVFLFFIVNSNAQTGPNVTITSSKAVIAEKESVDITATLDAATDKDVTINFDVKGTALHDSDYTTTFLGKGTAITVAGGNGIGSALNQFNQSRGVFVDPSGNIYIADASNHRIQKWAPGASSGTTVAGGNGIGSAANQLYGPSSVYVDTSGNIYIADGSNYRIQKWTPGATSGITVAGGNGMGLAANQLYYTNGFFVESNGNIFVADGLNSRIQKWVPGATTGTTVAGGTNGSAANQLNNATDVFVDNYGNIYITDANNNRIQKWATGATTGITVAGGNGMGSAANQIYFPSGISVDNIGNIFIVDSFNNRIQKWSLNATSGTTVAGGNGSGSAVNQLSNPSKIFLDLSGNIFIADAMNNRIQKIQIAPQITIKAGETVGKITINSIDDSSDEEDETIIITPTTAVNALLNSTSSITLTLTDINDPPAVTFAFSAPTIVENSTTDVILTASVPVASGKDIDISFTIEGTATESTEYTVSSKAIKISAGSKTGSLTISTKGLDDTVVEILETIIFRVATITNATAVANTATLNLESDDNPSFTMTSLNTSMAEHESLDITATLQAPTSKDLTIDLDLSGTAKFDGDYATNYVGKGTTSTVAGGNGSGSFANQLSNPSDIFVDQASTIYVLDSGNGRIQKWEKGATSATTVVTLPTWINYFFIDSEKNIYISDHYNNRIQKWSVASPIWTTVAGGNGAGSSANQLSLSPTSIFVDLEGSIYIVDQNNNRIQKWLKNATAGTTVAGGNGQGSAANQLQSPQGLFVDLSGNVFIADSGNRRIQKWDKGASTGVTIVSSPVDGIDSAYIQRIFGTADGVIYFMYDWMAMGTKIRKWLPGTSSSTTKAVSQSKFGSEVDQSSSPGGIFVDHNNNIFIADRGNNRIQKIQMATQISIKAGETVGILSIKGIEDDLDNEGTETIIIKATSAENADITNVLDITLSLLDNTKSFTLQSSPFPGLANGSVAWGDYDRDGDLDVAIMGQSPTLGAVTALFENRNGEFVNTNQNFQKLYDGDISWIDINKDGWIDLVVSGYNDKPYTKLYINKQGSYFEPTDDYGLPQLYATTMAWGDLDNDGDIDLAIAGLDATDKHVFNIYYREDGQNKFVKESSSVSGMYYMSDPGFIKGDMKIVDVDLDGDNDLVYNGENASGSTIGGVIMNTLINPNSPNPYATTPWGQSSTLQLKNSTIEVAKFKNHNGITILSSGVDNTGNNVFYSSNSLAGAGGAGTEQQYPKLKNGDIAVSDYNIDGLNDIVFTGENQAGVPVTKLYIQDSNGNFKESPLVLQGLRNSTATWVDYDMDGDLDLFLTGEDNTGAKTILYKSEIANKKNTSPAKITGLKSEDKGYGTVRFSWDKPADDFSKDLSYVLRLGTTPGGTELSNTESDLSTGRRLIVKPGQIYTNFFETQLDPGTYYWSVQAVDTGIKSGVFSDEASIRLTYDWKMLNQGGIVDRRIIGQNNPTIKLADLDNDNRLDLIYGSSTGMTQAYRFDGKRLININNNTFNMFTGTSGIETGDVNGDGTSDVLMIAGATSPYRLNIYLSNGQGGYKNKDLGAGLYKAKAKIVDLNNDGTAEIVLMGLSSSQSSGRLKFFIYEYAKATQSFTTTEITNISSLSEASFDLGDVDKDGDVDFILSGYDPGSGNKSFIYTNDTPLGGAYTFTQTSNNLVGVTKGTTNLIDFDGDGDLDAVFTGTSAAGDVFEIYINKLNEGITTWPRLNNIGLIPMREGKIDLGDFNGDGYADLLYSGILENGIGQATRLSEFDPVTKKYKDSPFDVTDIIKAEVEFGDLDGDGDLDFSLSGESKSNPGTYIFRTYINFRNESAKVLAQSNGSNRTTKSSKATSATFIINEPPTIPKTNVVKNIEGGVYNAKGFPVEFSWNAAVDDHTPVNGLTYALKIGTTDGGEQIMSANANTSGIRKSSEKGNMEHNLKWSLRLPVGVYYWSVQAIDASYTGSAFSTSNRFEVTAGGELDDDKDGVMNDKDLCSNTPIGEKVNATGCSSSQIDDDKDGVMNDKDLCSNTPIGEKVNATGCSSSQIDDDKDGIINDKDLCSNTPIGEKVNATGCSSSQIDDDKDGIMNDKDLCPNTPVGSVVDLAGCEVLMLPQNNYKVEVTSASCIGSNNGKIQVTVADVKYVYTVSVTGQTPFTLNPINSSTKTFDNLANGSYSVCFKIEGKLNYEQCFDVVINQPAALKTTSKLNSKTKNLDLTLEGASSYQVTINGRTQTVIENKFSTQLLPGVNNVEVKTNLNCQGIYFEKIILYDDLTYYPNPTSGGLTIILPEAIKNINVYVRNTAGMLVLQKQSVPALNGVVNLDLSGLSEGTYQITTLGSAYEETFKIIKK</sequence>
<feature type="repeat" description="NHL" evidence="3">
    <location>
        <begin position="91"/>
        <end position="128"/>
    </location>
</feature>
<dbReference type="InterPro" id="IPR011042">
    <property type="entry name" value="6-blade_b-propeller_TolB-like"/>
</dbReference>
<dbReference type="InterPro" id="IPR028974">
    <property type="entry name" value="TSP_type-3_rpt"/>
</dbReference>
<evidence type="ECO:0000259" key="5">
    <source>
        <dbReference type="Pfam" id="PF18962"/>
    </source>
</evidence>
<dbReference type="Gene3D" id="2.120.10.30">
    <property type="entry name" value="TolB, C-terminal domain"/>
    <property type="match status" value="2"/>
</dbReference>
<dbReference type="InterPro" id="IPR001258">
    <property type="entry name" value="NHL_repeat"/>
</dbReference>
<dbReference type="Pfam" id="PF13517">
    <property type="entry name" value="FG-GAP_3"/>
    <property type="match status" value="3"/>
</dbReference>
<dbReference type="CDD" id="cd05819">
    <property type="entry name" value="NHL"/>
    <property type="match status" value="2"/>
</dbReference>
<evidence type="ECO:0000313" key="6">
    <source>
        <dbReference type="EMBL" id="RMA77714.1"/>
    </source>
</evidence>
<feature type="repeat" description="NHL" evidence="3">
    <location>
        <begin position="141"/>
        <end position="178"/>
    </location>
</feature>
<feature type="repeat" description="NHL" evidence="3">
    <location>
        <begin position="291"/>
        <end position="327"/>
    </location>
</feature>